<dbReference type="Pfam" id="PF03945">
    <property type="entry name" value="Endotoxin_N"/>
    <property type="match status" value="1"/>
</dbReference>
<dbReference type="PANTHER" id="PTHR37003:SF2">
    <property type="entry name" value="PESTICIDAL CRYSTAL PROTEIN N-TERMINAL DOMAIN-CONTAINING PROTEIN"/>
    <property type="match status" value="1"/>
</dbReference>
<proteinExistence type="inferred from homology"/>
<evidence type="ECO:0000256" key="1">
    <source>
        <dbReference type="ARBA" id="ARBA00007819"/>
    </source>
</evidence>
<dbReference type="InterPro" id="IPR008979">
    <property type="entry name" value="Galactose-bd-like_sf"/>
</dbReference>
<dbReference type="CDD" id="cd04085">
    <property type="entry name" value="delta_endotoxin_C"/>
    <property type="match status" value="1"/>
</dbReference>
<comment type="similarity">
    <text evidence="1">Belongs to the delta endotoxin family.</text>
</comment>
<keyword evidence="4" id="KW-0843">Virulence</keyword>
<dbReference type="SUPFAM" id="SSF51096">
    <property type="entry name" value="delta-Endotoxin (insectocide), middle domain"/>
    <property type="match status" value="1"/>
</dbReference>
<evidence type="ECO:0000256" key="2">
    <source>
        <dbReference type="ARBA" id="ARBA00022656"/>
    </source>
</evidence>
<name>A0A1C6ZWD0_BACTU</name>
<evidence type="ECO:0000256" key="3">
    <source>
        <dbReference type="ARBA" id="ARBA00022969"/>
    </source>
</evidence>
<organism evidence="9">
    <name type="scientific">Bacillus thuringiensis</name>
    <dbReference type="NCBI Taxonomy" id="1428"/>
    <lineage>
        <taxon>Bacteria</taxon>
        <taxon>Bacillati</taxon>
        <taxon>Bacillota</taxon>
        <taxon>Bacilli</taxon>
        <taxon>Bacillales</taxon>
        <taxon>Bacillaceae</taxon>
        <taxon>Bacillus</taxon>
        <taxon>Bacillus cereus group</taxon>
    </lineage>
</organism>
<dbReference type="SUPFAM" id="SSF49785">
    <property type="entry name" value="Galactose-binding domain-like"/>
    <property type="match status" value="1"/>
</dbReference>
<feature type="domain" description="Pesticidal crystal protein" evidence="8">
    <location>
        <begin position="71"/>
        <end position="280"/>
    </location>
</feature>
<feature type="domain" description="Pesticidal crystal protein" evidence="7">
    <location>
        <begin position="505"/>
        <end position="636"/>
    </location>
</feature>
<dbReference type="InterPro" id="IPR038979">
    <property type="entry name" value="Pest_crys"/>
</dbReference>
<evidence type="ECO:0000259" key="7">
    <source>
        <dbReference type="Pfam" id="PF03944"/>
    </source>
</evidence>
<dbReference type="Gene3D" id="2.60.120.260">
    <property type="entry name" value="Galactose-binding domain-like"/>
    <property type="match status" value="1"/>
</dbReference>
<dbReference type="GO" id="GO:0090729">
    <property type="term" value="F:toxin activity"/>
    <property type="evidence" value="ECO:0007669"/>
    <property type="project" value="UniProtKB-KW"/>
</dbReference>
<dbReference type="GO" id="GO:0030435">
    <property type="term" value="P:sporulation resulting in formation of a cellular spore"/>
    <property type="evidence" value="ECO:0007669"/>
    <property type="project" value="UniProtKB-KW"/>
</dbReference>
<keyword evidence="3" id="KW-0749">Sporulation</keyword>
<sequence length="676" mass="77258">MNSYQNKNEYEILNASRNNSNMSNRYPRYPLANDPQASMQTTNYKDWLTMCKRTAVPSYSFSRLLNIGGSIVGYGLGMIPVAGEFLNFLLSLLWPEQSDGNDIWKELMKEVSDLIQQELTTDKINEATAALTGLREQLGIYNRSLATWLNDSTLEDLAVEIRTMMNSLHLLFAGKIIENFSIERYEKILLPSYAIAANLHLLLLRDIEIHGKKLGFNQESLKYYNCELKYYTAQHTKYCLDTYNKGLASEKEKSWLHFHRYRREMTLAVLDIIALFPLYDARLYPSKDSTLQVKSELTREIYSDVVNADVFGTIYTDNNRNEELYTRPPHLFTWLRGFRFVTNSISSGSRTWTFLAGNQNKYSYTRDNRIIYGPFYGQDTNYGGTSSDTDFAEDSYVYNLWTKNYEFISPYTDPVNITKINFSVTNNNSSKDETYGGERNLPTVQTNFDFLTNKVGNGSPTYNNYNHILSYMLTNGTFSQKRHGYTFAFTHSSVDPYNTIAPDKITQIPAVKAYELSTRGTRAPSVIAGPGDTGGDIVRLPYFGRLRIRLAPETTYKNYLVRIRYTSGGVGKLLVERWSPSSVINNTFDVPMTGYYGPYAYLDTLVTTFYQSDVQIIIENQGGFDFDVDKIELIPSDIPIEKCTKCQYVGQICTCSCPALQSLDTEKEIVNSLFVE</sequence>
<dbReference type="AlphaFoldDB" id="A0A1C6ZWD0"/>
<feature type="domain" description="Pesticidal crystal protein" evidence="6">
    <location>
        <begin position="293"/>
        <end position="495"/>
    </location>
</feature>
<dbReference type="Pfam" id="PF00555">
    <property type="entry name" value="Endotoxin_M"/>
    <property type="match status" value="1"/>
</dbReference>
<dbReference type="GO" id="GO:0001907">
    <property type="term" value="P:symbiont-mediated killing of host cell"/>
    <property type="evidence" value="ECO:0007669"/>
    <property type="project" value="InterPro"/>
</dbReference>
<dbReference type="PANTHER" id="PTHR37003">
    <property type="entry name" value="ENDOTOXIN_N DOMAIN-CONTAINING PROTEIN-RELATED"/>
    <property type="match status" value="1"/>
</dbReference>
<protein>
    <recommendedName>
        <fullName evidence="5">Crystaline entomocidal protoxin</fullName>
    </recommendedName>
</protein>
<evidence type="ECO:0000256" key="4">
    <source>
        <dbReference type="ARBA" id="ARBA00023026"/>
    </source>
</evidence>
<evidence type="ECO:0000259" key="8">
    <source>
        <dbReference type="Pfam" id="PF03945"/>
    </source>
</evidence>
<dbReference type="Gene3D" id="1.20.190.10">
    <property type="entry name" value="Pesticidal crystal protein, N-terminal domain"/>
    <property type="match status" value="1"/>
</dbReference>
<dbReference type="InterPro" id="IPR036716">
    <property type="entry name" value="Pest_crys_N_sf"/>
</dbReference>
<reference evidence="9" key="1">
    <citation type="submission" date="2014-06" db="EMBL/GenBank/DDBJ databases">
        <title>Isolation of cry gene from Bacillus thuringiensis.</title>
        <authorList>
            <person name="Punwar B.S."/>
            <person name="Kaur S."/>
            <person name="Gaikwad K."/>
            <person name="Narula R.K."/>
        </authorList>
    </citation>
    <scope>NUCLEOTIDE SEQUENCE</scope>
    <source>
        <strain evidence="9">SK700</strain>
    </source>
</reference>
<dbReference type="Gene3D" id="2.100.10.10">
    <property type="entry name" value="Pesticidal crystal protein, central domain"/>
    <property type="match status" value="1"/>
</dbReference>
<evidence type="ECO:0000259" key="6">
    <source>
        <dbReference type="Pfam" id="PF00555"/>
    </source>
</evidence>
<dbReference type="SMR" id="A0A1C6ZWD0"/>
<accession>A0A1C6ZWD0</accession>
<dbReference type="SUPFAM" id="SSF56849">
    <property type="entry name" value="delta-Endotoxin (insectocide), N-terminal domain"/>
    <property type="match status" value="1"/>
</dbReference>
<dbReference type="Pfam" id="PF03944">
    <property type="entry name" value="Endotoxin_C"/>
    <property type="match status" value="1"/>
</dbReference>
<dbReference type="EMBL" id="KM053253">
    <property type="protein sequence ID" value="AJW76683.1"/>
    <property type="molecule type" value="Genomic_DNA"/>
</dbReference>
<evidence type="ECO:0000313" key="9">
    <source>
        <dbReference type="EMBL" id="AJW76683.1"/>
    </source>
</evidence>
<dbReference type="InterPro" id="IPR005638">
    <property type="entry name" value="Pest_crys_dom-III"/>
</dbReference>
<keyword evidence="2" id="KW-0800">Toxin</keyword>
<dbReference type="InterPro" id="IPR001178">
    <property type="entry name" value="Pest_cryst_dom_II"/>
</dbReference>
<dbReference type="InterPro" id="IPR005639">
    <property type="entry name" value="Pest_crys_dom_I"/>
</dbReference>
<dbReference type="InterPro" id="IPR036399">
    <property type="entry name" value="Pest_cryst_cen_dom_sf"/>
</dbReference>
<dbReference type="GO" id="GO:0005102">
    <property type="term" value="F:signaling receptor binding"/>
    <property type="evidence" value="ECO:0007669"/>
    <property type="project" value="InterPro"/>
</dbReference>
<evidence type="ECO:0000256" key="5">
    <source>
        <dbReference type="ARBA" id="ARBA00029653"/>
    </source>
</evidence>